<dbReference type="PANTHER" id="PTHR33841:SF1">
    <property type="entry name" value="DNA METHYLTRANSFERASE A"/>
    <property type="match status" value="1"/>
</dbReference>
<dbReference type="PANTHER" id="PTHR33841">
    <property type="entry name" value="DNA METHYLTRANSFERASE YEEA-RELATED"/>
    <property type="match status" value="1"/>
</dbReference>
<evidence type="ECO:0000256" key="2">
    <source>
        <dbReference type="ARBA" id="ARBA00022603"/>
    </source>
</evidence>
<dbReference type="InterPro" id="IPR050953">
    <property type="entry name" value="N4_N6_ade-DNA_methylase"/>
</dbReference>
<dbReference type="STRING" id="762948.HMPREF0733_10964"/>
<evidence type="ECO:0000256" key="4">
    <source>
        <dbReference type="ARBA" id="ARBA00047942"/>
    </source>
</evidence>
<dbReference type="SUPFAM" id="SSF53335">
    <property type="entry name" value="S-adenosyl-L-methionine-dependent methyltransferases"/>
    <property type="match status" value="1"/>
</dbReference>
<evidence type="ECO:0000256" key="3">
    <source>
        <dbReference type="ARBA" id="ARBA00022679"/>
    </source>
</evidence>
<feature type="domain" description="MmeI-like helicase spacer" evidence="6">
    <location>
        <begin position="219"/>
        <end position="293"/>
    </location>
</feature>
<feature type="domain" description="MmeI-like target recognition" evidence="7">
    <location>
        <begin position="660"/>
        <end position="863"/>
    </location>
</feature>
<dbReference type="Pfam" id="PF20466">
    <property type="entry name" value="MmeI_TRD"/>
    <property type="match status" value="1"/>
</dbReference>
<dbReference type="Pfam" id="PF20467">
    <property type="entry name" value="MmeI_C"/>
    <property type="match status" value="1"/>
</dbReference>
<protein>
    <recommendedName>
        <fullName evidence="1">site-specific DNA-methyltransferase (adenine-specific)</fullName>
        <ecNumber evidence="1">2.1.1.72</ecNumber>
    </recommendedName>
</protein>
<name>A0A3S5F7P4_9MICC</name>
<dbReference type="InterPro" id="IPR046819">
    <property type="entry name" value="MmeI_hel"/>
</dbReference>
<feature type="domain" description="MmeI-like DNA-methyltransferase" evidence="9">
    <location>
        <begin position="377"/>
        <end position="635"/>
    </location>
</feature>
<sequence length="948" mass="108444">MSSVFKRPDYYDRQKAIAHLRDFARFWTQERIQQWRDDNIKNQEKQYAQQFWSDLLSSFGIIPERISLFERNAERTSTGRNGYIDFFMSGIAIGEAKSLGENLDAAEDQLFDYLDSISQNEYPKYGMVSDFERIRIIRLDGSEPKVELLTRNIAEYYDSFLFLIGKESVSRQEQEEASIVAADLMAKLYTSFLGDDTDIPVGEDAPKDAEEEDERVQQTSILMTRLLFLLYGDDAGLWPADLFYRWVEQETTSSSLGPQLNQLFQVLNTPLARRSHRMSDLMAQFPYVNGGIFKDSLNAEFFTEESRGALLDACRFQWNRISVAIFGAMFQLVKSKKARRAAGEHYTSEKNILKTLEPLFLSEFRKEADRLIRNKTTSLKDFDNFLNDLSTHVFCDPACGGGNFLNLTYAKLREIETDVLVEKRNRGGEFTASLDISIDQRLSINQFYGFEINWWAAKIAETAMFLVDHQANLHLAQALGDAPNRLPIEIAAHIIHDNALRLDWKKAIPEPKGKTYIFGNPPFLGDHTRTAEQLADLQHAWGSSAQLSRLDFVTGWHAKALDYYKNRKGEFAYVTTNSITQGDQTSRLFDPIFKAGWVIKFAHRTFEWDSEAPGKAAVHCVIIGFTRNQQVKPQLWDYEHPKGNPIERKVKTGINAYLVDGANVLVRKQGMPISKNLPPVQYGSKPTDDGNFIISKEEYVNLQNDPIISKYLRPYIGSAELLRGTERWCLWLVELDPADVAKSPELKSRIDAVKKFRSESKAKSTQEYPYHHLFRQFGIHDQGRFIGIPEVSSSRRKYLPVAYFDEKVIISNKVYGAPDDGGLLFAIASSSMFITWMKTVGGRLKSDISFSSTVTWNNFPLPLLRDSDRQKIIAAGQKVLEARALQPNVSLASQYDPRAMKRELHNAHIELDKVVDVAVFGAKQRCTTDKQRLEILFRHYLELMQRQG</sequence>
<dbReference type="InterPro" id="IPR046820">
    <property type="entry name" value="MmeI_TRD"/>
</dbReference>
<keyword evidence="2 10" id="KW-0489">Methyltransferase</keyword>
<keyword evidence="3 10" id="KW-0808">Transferase</keyword>
<dbReference type="Gene3D" id="3.40.50.150">
    <property type="entry name" value="Vaccinia Virus protein VP39"/>
    <property type="match status" value="1"/>
</dbReference>
<evidence type="ECO:0000256" key="1">
    <source>
        <dbReference type="ARBA" id="ARBA00011900"/>
    </source>
</evidence>
<organism evidence="10 11">
    <name type="scientific">Rothia dentocariosa</name>
    <dbReference type="NCBI Taxonomy" id="2047"/>
    <lineage>
        <taxon>Bacteria</taxon>
        <taxon>Bacillati</taxon>
        <taxon>Actinomycetota</taxon>
        <taxon>Actinomycetes</taxon>
        <taxon>Micrococcales</taxon>
        <taxon>Micrococcaceae</taxon>
        <taxon>Rothia</taxon>
    </lineage>
</organism>
<dbReference type="Pfam" id="PF20473">
    <property type="entry name" value="MmeI_Mtase"/>
    <property type="match status" value="1"/>
</dbReference>
<evidence type="ECO:0000313" key="11">
    <source>
        <dbReference type="Proteomes" id="UP000270988"/>
    </source>
</evidence>
<dbReference type="Pfam" id="PF20465">
    <property type="entry name" value="MmeI_hel"/>
    <property type="match status" value="1"/>
</dbReference>
<dbReference type="AlphaFoldDB" id="A0A3S5F7P4"/>
<dbReference type="InterPro" id="IPR046816">
    <property type="entry name" value="MmeI_Mtase"/>
</dbReference>
<dbReference type="GO" id="GO:0009007">
    <property type="term" value="F:site-specific DNA-methyltransferase (adenine-specific) activity"/>
    <property type="evidence" value="ECO:0007669"/>
    <property type="project" value="UniProtKB-EC"/>
</dbReference>
<dbReference type="InterPro" id="IPR046818">
    <property type="entry name" value="MmeI_C"/>
</dbReference>
<evidence type="ECO:0000259" key="6">
    <source>
        <dbReference type="Pfam" id="PF20465"/>
    </source>
</evidence>
<accession>A0A3S5F7P4</accession>
<dbReference type="EC" id="2.1.1.72" evidence="1"/>
<gene>
    <name evidence="10" type="ORF">NCTC10918_02082</name>
</gene>
<dbReference type="GO" id="GO:0032259">
    <property type="term" value="P:methylation"/>
    <property type="evidence" value="ECO:0007669"/>
    <property type="project" value="UniProtKB-KW"/>
</dbReference>
<evidence type="ECO:0000259" key="7">
    <source>
        <dbReference type="Pfam" id="PF20466"/>
    </source>
</evidence>
<dbReference type="REBASE" id="289528">
    <property type="entry name" value="Rde10918I"/>
</dbReference>
<comment type="catalytic activity">
    <reaction evidence="4">
        <text>a 2'-deoxyadenosine in DNA + S-adenosyl-L-methionine = an N(6)-methyl-2'-deoxyadenosine in DNA + S-adenosyl-L-homocysteine + H(+)</text>
        <dbReference type="Rhea" id="RHEA:15197"/>
        <dbReference type="Rhea" id="RHEA-COMP:12418"/>
        <dbReference type="Rhea" id="RHEA-COMP:12419"/>
        <dbReference type="ChEBI" id="CHEBI:15378"/>
        <dbReference type="ChEBI" id="CHEBI:57856"/>
        <dbReference type="ChEBI" id="CHEBI:59789"/>
        <dbReference type="ChEBI" id="CHEBI:90615"/>
        <dbReference type="ChEBI" id="CHEBI:90616"/>
        <dbReference type="EC" id="2.1.1.72"/>
    </reaction>
</comment>
<reference evidence="10 11" key="1">
    <citation type="submission" date="2018-12" db="EMBL/GenBank/DDBJ databases">
        <authorList>
            <consortium name="Pathogen Informatics"/>
        </authorList>
    </citation>
    <scope>NUCLEOTIDE SEQUENCE [LARGE SCALE GENOMIC DNA]</scope>
    <source>
        <strain evidence="10 11">NCTC10918</strain>
    </source>
</reference>
<feature type="domain" description="MmeI-like C-terminal" evidence="8">
    <location>
        <begin position="866"/>
        <end position="944"/>
    </location>
</feature>
<evidence type="ECO:0000313" key="10">
    <source>
        <dbReference type="EMBL" id="VEJ30790.1"/>
    </source>
</evidence>
<evidence type="ECO:0000259" key="8">
    <source>
        <dbReference type="Pfam" id="PF20467"/>
    </source>
</evidence>
<dbReference type="InterPro" id="IPR046817">
    <property type="entry name" value="MmeI_N"/>
</dbReference>
<dbReference type="Pfam" id="PF20464">
    <property type="entry name" value="MmeI_N"/>
    <property type="match status" value="1"/>
</dbReference>
<evidence type="ECO:0000259" key="5">
    <source>
        <dbReference type="Pfam" id="PF20464"/>
    </source>
</evidence>
<proteinExistence type="predicted"/>
<dbReference type="Proteomes" id="UP000270988">
    <property type="component" value="Chromosome"/>
</dbReference>
<feature type="domain" description="MmeI-like N-terminal" evidence="5">
    <location>
        <begin position="27"/>
        <end position="193"/>
    </location>
</feature>
<dbReference type="InterPro" id="IPR029063">
    <property type="entry name" value="SAM-dependent_MTases_sf"/>
</dbReference>
<dbReference type="EMBL" id="LR134521">
    <property type="protein sequence ID" value="VEJ30790.1"/>
    <property type="molecule type" value="Genomic_DNA"/>
</dbReference>
<evidence type="ECO:0000259" key="9">
    <source>
        <dbReference type="Pfam" id="PF20473"/>
    </source>
</evidence>